<organism evidence="2 3">
    <name type="scientific">Paraphaeosphaeria minitans</name>
    <dbReference type="NCBI Taxonomy" id="565426"/>
    <lineage>
        <taxon>Eukaryota</taxon>
        <taxon>Fungi</taxon>
        <taxon>Dikarya</taxon>
        <taxon>Ascomycota</taxon>
        <taxon>Pezizomycotina</taxon>
        <taxon>Dothideomycetes</taxon>
        <taxon>Pleosporomycetidae</taxon>
        <taxon>Pleosporales</taxon>
        <taxon>Massarineae</taxon>
        <taxon>Didymosphaeriaceae</taxon>
        <taxon>Paraphaeosphaeria</taxon>
    </lineage>
</organism>
<dbReference type="Proteomes" id="UP000756921">
    <property type="component" value="Unassembled WGS sequence"/>
</dbReference>
<reference evidence="2" key="1">
    <citation type="journal article" date="2020" name="Mol. Plant Microbe Interact.">
        <title>Genome Sequence of the Biocontrol Agent Coniothyrium minitans strain Conio (IMI 134523).</title>
        <authorList>
            <person name="Patel D."/>
            <person name="Shittu T.A."/>
            <person name="Baroncelli R."/>
            <person name="Muthumeenakshi S."/>
            <person name="Osborne T.H."/>
            <person name="Janganan T.K."/>
            <person name="Sreenivasaprasad S."/>
        </authorList>
    </citation>
    <scope>NUCLEOTIDE SEQUENCE</scope>
    <source>
        <strain evidence="2">Conio</strain>
    </source>
</reference>
<protein>
    <submittedName>
        <fullName evidence="2">Uncharacterized protein</fullName>
    </submittedName>
</protein>
<feature type="signal peptide" evidence="1">
    <location>
        <begin position="1"/>
        <end position="19"/>
    </location>
</feature>
<evidence type="ECO:0000313" key="3">
    <source>
        <dbReference type="Proteomes" id="UP000756921"/>
    </source>
</evidence>
<feature type="chain" id="PRO_5040165513" evidence="1">
    <location>
        <begin position="20"/>
        <end position="192"/>
    </location>
</feature>
<name>A0A9P6KUL0_9PLEO</name>
<dbReference type="InterPro" id="IPR036249">
    <property type="entry name" value="Thioredoxin-like_sf"/>
</dbReference>
<proteinExistence type="predicted"/>
<dbReference type="EMBL" id="WJXW01000002">
    <property type="protein sequence ID" value="KAF9738909.1"/>
    <property type="molecule type" value="Genomic_DNA"/>
</dbReference>
<sequence>MQLKATLFVLATMALTVLANPVPGTTAIEKPVDGLLERGVCYCLCDPCKGGCKLCEHSGNEEMMKRYVAYVTSLFAAENASFTPHGTIASTLPAHRVLHAVQETHGADAALALLMSLYESHFSNGLHPSYERLGNEMEGLAEAKSDVREQVGNGVDSVPYVVVEGRRRDFTLVGAKEVGDYAKVLEQAAGEA</sequence>
<dbReference type="SUPFAM" id="SSF52833">
    <property type="entry name" value="Thioredoxin-like"/>
    <property type="match status" value="1"/>
</dbReference>
<accession>A0A9P6KUL0</accession>
<dbReference type="OrthoDB" id="1930760at2759"/>
<evidence type="ECO:0000256" key="1">
    <source>
        <dbReference type="SAM" id="SignalP"/>
    </source>
</evidence>
<evidence type="ECO:0000313" key="2">
    <source>
        <dbReference type="EMBL" id="KAF9738909.1"/>
    </source>
</evidence>
<gene>
    <name evidence="2" type="ORF">PMIN01_01543</name>
</gene>
<comment type="caution">
    <text evidence="2">The sequence shown here is derived from an EMBL/GenBank/DDBJ whole genome shotgun (WGS) entry which is preliminary data.</text>
</comment>
<dbReference type="AlphaFoldDB" id="A0A9P6KUL0"/>
<keyword evidence="1" id="KW-0732">Signal</keyword>
<keyword evidence="3" id="KW-1185">Reference proteome</keyword>
<dbReference type="Gene3D" id="3.40.30.10">
    <property type="entry name" value="Glutaredoxin"/>
    <property type="match status" value="1"/>
</dbReference>